<evidence type="ECO:0008006" key="3">
    <source>
        <dbReference type="Google" id="ProtNLM"/>
    </source>
</evidence>
<dbReference type="RefSeq" id="WP_176253880.1">
    <property type="nucleotide sequence ID" value="NZ_BAABXL010000001.1"/>
</dbReference>
<name>A0ABQ0AY33_9FIRM</name>
<reference evidence="1 2" key="1">
    <citation type="submission" date="2024-04" db="EMBL/GenBank/DDBJ databases">
        <title>Defined microbial consortia suppress multidrug-resistant proinflammatory Enterobacteriaceae via ecological control.</title>
        <authorList>
            <person name="Furuichi M."/>
            <person name="Kawaguchi T."/>
            <person name="Pust M."/>
            <person name="Yasuma K."/>
            <person name="Plichta D."/>
            <person name="Hasegawa N."/>
            <person name="Ohya T."/>
            <person name="Bhattarai S."/>
            <person name="Sasajima S."/>
            <person name="Aoto Y."/>
            <person name="Tuganbaev T."/>
            <person name="Yaginuma M."/>
            <person name="Ueda M."/>
            <person name="Okahashi N."/>
            <person name="Amafuji K."/>
            <person name="Kiridooshi Y."/>
            <person name="Sugita K."/>
            <person name="Strazar M."/>
            <person name="Skelly A."/>
            <person name="Suda W."/>
            <person name="Hattori M."/>
            <person name="Nakamoto N."/>
            <person name="Caballero S."/>
            <person name="Norman J."/>
            <person name="Olle B."/>
            <person name="Tanoue T."/>
            <person name="Arita M."/>
            <person name="Bucci V."/>
            <person name="Atarashi K."/>
            <person name="Xavier R."/>
            <person name="Honda K."/>
        </authorList>
    </citation>
    <scope>NUCLEOTIDE SEQUENCE [LARGE SCALE GENOMIC DNA]</scope>
    <source>
        <strain evidence="2">f13</strain>
    </source>
</reference>
<dbReference type="SUPFAM" id="SSF48452">
    <property type="entry name" value="TPR-like"/>
    <property type="match status" value="1"/>
</dbReference>
<protein>
    <recommendedName>
        <fullName evidence="3">Tetratricopeptide repeat protein</fullName>
    </recommendedName>
</protein>
<evidence type="ECO:0000313" key="2">
    <source>
        <dbReference type="Proteomes" id="UP001600894"/>
    </source>
</evidence>
<dbReference type="EMBL" id="BAABXL010000001">
    <property type="protein sequence ID" value="GAA6268938.1"/>
    <property type="molecule type" value="Genomic_DNA"/>
</dbReference>
<dbReference type="Proteomes" id="UP001600894">
    <property type="component" value="Unassembled WGS sequence"/>
</dbReference>
<keyword evidence="2" id="KW-1185">Reference proteome</keyword>
<comment type="caution">
    <text evidence="1">The sequence shown here is derived from an EMBL/GenBank/DDBJ whole genome shotgun (WGS) entry which is preliminary data.</text>
</comment>
<dbReference type="Gene3D" id="1.25.40.10">
    <property type="entry name" value="Tetratricopeptide repeat domain"/>
    <property type="match status" value="1"/>
</dbReference>
<accession>A0ABQ0AY33</accession>
<dbReference type="InterPro" id="IPR011990">
    <property type="entry name" value="TPR-like_helical_dom_sf"/>
</dbReference>
<organism evidence="1 2">
    <name type="scientific">Enterocloster alcoholdehydrogenati</name>
    <dbReference type="NCBI Taxonomy" id="2547410"/>
    <lineage>
        <taxon>Bacteria</taxon>
        <taxon>Bacillati</taxon>
        <taxon>Bacillota</taxon>
        <taxon>Clostridia</taxon>
        <taxon>Lachnospirales</taxon>
        <taxon>Lachnospiraceae</taxon>
        <taxon>Enterocloster</taxon>
    </lineage>
</organism>
<gene>
    <name evidence="1" type="ORF">F130042H8_19980</name>
</gene>
<proteinExistence type="predicted"/>
<sequence>MSLLLCRREFVKHPFYIEILGIYIYSSQELCYVICNHPLLVMDGFVDKALFGFVKNELGMGAVAGRMEKLSETGSRPEEVLYLFLAECDYCTEKDIHKFRQTAAAYRSLPPSRYEKEAADYLFGKKQYGRAAARYEKLVSEAEEKKEEAVFVGTLYECLGAAYAQMFQFHRAYRAYDRAYGLSHSRDVLKRIFFLSVIAPELDAADTYKGLFKPEFTAAWEEELRQARTNGEQVEAVRTLRGLMKKNPDGRMEGAARLVGRWKKEYRMMV</sequence>
<evidence type="ECO:0000313" key="1">
    <source>
        <dbReference type="EMBL" id="GAA6268938.1"/>
    </source>
</evidence>